<gene>
    <name evidence="3" type="ORF">UFOPK2658_01362</name>
    <name evidence="4" type="ORF">UFOPK2880_01403</name>
    <name evidence="5" type="ORF">UFOPK3494_01543</name>
    <name evidence="6" type="ORF">UFOPK4134_00987</name>
</gene>
<evidence type="ECO:0000313" key="3">
    <source>
        <dbReference type="EMBL" id="CAB4725411.1"/>
    </source>
</evidence>
<dbReference type="AlphaFoldDB" id="A0A6J7RQF8"/>
<sequence length="330" mass="37322">MVGSPRLGGMVPSPDVLKPGHTTEWVDEVGRPNSSTRELLRRIPSVRNGFSVVSVFAQTALLIVIAVRFGPIVWLPVFVLMGRAHAQFASLMHEAAHRLLFRNRSLNDFVGRWLIGYPAFTNIDAYRRVHMAHHREEFGPNEPDIALYANYPISRDSWQRKLVRDAVGKTGLRLLKDQLRGARSEVVVVRNTLFKILTVQGVLIAGAIVSGYWWVYPLFWLLPYLTVWRVINRLRSVAEHGGLMASDDRRVATHSVQQHWTARFFLVPFNIGFHLAHHVDAGVPFRNLPKYHQMLVDSAYVSVAGNGGNGGNGRGYQYPNYRSLWSALHT</sequence>
<feature type="domain" description="Fatty acid desaturase" evidence="2">
    <location>
        <begin position="73"/>
        <end position="297"/>
    </location>
</feature>
<dbReference type="EMBL" id="CAFBPS010000069">
    <property type="protein sequence ID" value="CAB5031075.1"/>
    <property type="molecule type" value="Genomic_DNA"/>
</dbReference>
<dbReference type="EMBL" id="CAEZZP010000104">
    <property type="protein sequence ID" value="CAB4780355.1"/>
    <property type="molecule type" value="Genomic_DNA"/>
</dbReference>
<dbReference type="EMBL" id="CAFBMF010000134">
    <property type="protein sequence ID" value="CAB4911300.1"/>
    <property type="molecule type" value="Genomic_DNA"/>
</dbReference>
<evidence type="ECO:0000313" key="4">
    <source>
        <dbReference type="EMBL" id="CAB4780355.1"/>
    </source>
</evidence>
<dbReference type="CDD" id="cd03510">
    <property type="entry name" value="Rhizobitoxine-FADS-like"/>
    <property type="match status" value="1"/>
</dbReference>
<dbReference type="EMBL" id="CAEZYH010000067">
    <property type="protein sequence ID" value="CAB4725411.1"/>
    <property type="molecule type" value="Genomic_DNA"/>
</dbReference>
<dbReference type="Pfam" id="PF00487">
    <property type="entry name" value="FA_desaturase"/>
    <property type="match status" value="1"/>
</dbReference>
<organism evidence="6">
    <name type="scientific">freshwater metagenome</name>
    <dbReference type="NCBI Taxonomy" id="449393"/>
    <lineage>
        <taxon>unclassified sequences</taxon>
        <taxon>metagenomes</taxon>
        <taxon>ecological metagenomes</taxon>
    </lineage>
</organism>
<proteinExistence type="predicted"/>
<name>A0A6J7RQF8_9ZZZZ</name>
<keyword evidence="1" id="KW-0472">Membrane</keyword>
<evidence type="ECO:0000259" key="2">
    <source>
        <dbReference type="Pfam" id="PF00487"/>
    </source>
</evidence>
<dbReference type="InterPro" id="IPR005804">
    <property type="entry name" value="FA_desaturase_dom"/>
</dbReference>
<reference evidence="6" key="1">
    <citation type="submission" date="2020-05" db="EMBL/GenBank/DDBJ databases">
        <authorList>
            <person name="Chiriac C."/>
            <person name="Salcher M."/>
            <person name="Ghai R."/>
            <person name="Kavagutti S V."/>
        </authorList>
    </citation>
    <scope>NUCLEOTIDE SEQUENCE</scope>
</reference>
<protein>
    <submittedName>
        <fullName evidence="6">Unannotated protein</fullName>
    </submittedName>
</protein>
<keyword evidence="1" id="KW-1133">Transmembrane helix</keyword>
<evidence type="ECO:0000313" key="6">
    <source>
        <dbReference type="EMBL" id="CAB5031075.1"/>
    </source>
</evidence>
<evidence type="ECO:0000313" key="5">
    <source>
        <dbReference type="EMBL" id="CAB4911300.1"/>
    </source>
</evidence>
<evidence type="ECO:0000256" key="1">
    <source>
        <dbReference type="SAM" id="Phobius"/>
    </source>
</evidence>
<accession>A0A6J7RQF8</accession>
<keyword evidence="1" id="KW-0812">Transmembrane</keyword>
<dbReference type="GO" id="GO:0006629">
    <property type="term" value="P:lipid metabolic process"/>
    <property type="evidence" value="ECO:0007669"/>
    <property type="project" value="InterPro"/>
</dbReference>
<feature type="transmembrane region" description="Helical" evidence="1">
    <location>
        <begin position="193"/>
        <end position="215"/>
    </location>
</feature>